<sequence>MKPPFAFIACGAAVFLASFWLSRSAREAPPPPHDFIPSAGGRPGTPMDRSAGLAEAGSSRKARSLEKPVETLLVPPGLLDTIDVTAFDPDDCEFTQDFRDLLALDPGEQAAIRAAFDIYFKASTRVELELATTIPAESLAVVRASDNGLARYMTVRIEPVGDRLKDELATLRGSLVDLLGRPRGLAAAALIDRQLRQGGEYGTRVGFAKYPGDEKYRLEECVLNQHGSMMIQSLGAPVHETADFSALMRYRHLGGLPRE</sequence>
<name>A0ABT3FU11_9BACT</name>
<dbReference type="EMBL" id="JAPDDS010000014">
    <property type="protein sequence ID" value="MCW1887073.1"/>
    <property type="molecule type" value="Genomic_DNA"/>
</dbReference>
<protein>
    <recommendedName>
        <fullName evidence="5">DUF1795 domain-containing protein</fullName>
    </recommendedName>
</protein>
<organism evidence="3 4">
    <name type="scientific">Luteolibacter flavescens</name>
    <dbReference type="NCBI Taxonomy" id="1859460"/>
    <lineage>
        <taxon>Bacteria</taxon>
        <taxon>Pseudomonadati</taxon>
        <taxon>Verrucomicrobiota</taxon>
        <taxon>Verrucomicrobiia</taxon>
        <taxon>Verrucomicrobiales</taxon>
        <taxon>Verrucomicrobiaceae</taxon>
        <taxon>Luteolibacter</taxon>
    </lineage>
</organism>
<dbReference type="RefSeq" id="WP_264503027.1">
    <property type="nucleotide sequence ID" value="NZ_JAPDDS010000014.1"/>
</dbReference>
<reference evidence="3 4" key="1">
    <citation type="submission" date="2022-10" db="EMBL/GenBank/DDBJ databases">
        <title>Luteolibacter flavescens strain MCCC 1K03193, whole genome shotgun sequencing project.</title>
        <authorList>
            <person name="Zhao G."/>
            <person name="Shen L."/>
        </authorList>
    </citation>
    <scope>NUCLEOTIDE SEQUENCE [LARGE SCALE GENOMIC DNA]</scope>
    <source>
        <strain evidence="3 4">MCCC 1K03193</strain>
    </source>
</reference>
<keyword evidence="2" id="KW-0732">Signal</keyword>
<dbReference type="Proteomes" id="UP001207930">
    <property type="component" value="Unassembled WGS sequence"/>
</dbReference>
<proteinExistence type="predicted"/>
<evidence type="ECO:0008006" key="5">
    <source>
        <dbReference type="Google" id="ProtNLM"/>
    </source>
</evidence>
<gene>
    <name evidence="3" type="ORF">OKA04_20210</name>
</gene>
<evidence type="ECO:0000256" key="1">
    <source>
        <dbReference type="SAM" id="MobiDB-lite"/>
    </source>
</evidence>
<feature type="region of interest" description="Disordered" evidence="1">
    <location>
        <begin position="30"/>
        <end position="65"/>
    </location>
</feature>
<evidence type="ECO:0000313" key="4">
    <source>
        <dbReference type="Proteomes" id="UP001207930"/>
    </source>
</evidence>
<comment type="caution">
    <text evidence="3">The sequence shown here is derived from an EMBL/GenBank/DDBJ whole genome shotgun (WGS) entry which is preliminary data.</text>
</comment>
<feature type="signal peptide" evidence="2">
    <location>
        <begin position="1"/>
        <end position="27"/>
    </location>
</feature>
<feature type="chain" id="PRO_5046901038" description="DUF1795 domain-containing protein" evidence="2">
    <location>
        <begin position="28"/>
        <end position="259"/>
    </location>
</feature>
<evidence type="ECO:0000313" key="3">
    <source>
        <dbReference type="EMBL" id="MCW1887073.1"/>
    </source>
</evidence>
<keyword evidence="4" id="KW-1185">Reference proteome</keyword>
<accession>A0ABT3FU11</accession>
<evidence type="ECO:0000256" key="2">
    <source>
        <dbReference type="SAM" id="SignalP"/>
    </source>
</evidence>